<proteinExistence type="predicted"/>
<accession>A0AAW9RY48</accession>
<dbReference type="RefSeq" id="WP_340331528.1">
    <property type="nucleotide sequence ID" value="NZ_JAZHOF010000009.1"/>
</dbReference>
<evidence type="ECO:0000256" key="1">
    <source>
        <dbReference type="SAM" id="MobiDB-lite"/>
    </source>
</evidence>
<comment type="caution">
    <text evidence="3">The sequence shown here is derived from an EMBL/GenBank/DDBJ whole genome shotgun (WGS) entry which is preliminary data.</text>
</comment>
<dbReference type="EMBL" id="JAZHOF010000009">
    <property type="protein sequence ID" value="MEJ8573823.1"/>
    <property type="molecule type" value="Genomic_DNA"/>
</dbReference>
<keyword evidence="3" id="KW-0378">Hydrolase</keyword>
<dbReference type="PRINTS" id="PR00412">
    <property type="entry name" value="EPOXHYDRLASE"/>
</dbReference>
<dbReference type="InterPro" id="IPR050266">
    <property type="entry name" value="AB_hydrolase_sf"/>
</dbReference>
<evidence type="ECO:0000259" key="2">
    <source>
        <dbReference type="Pfam" id="PF00561"/>
    </source>
</evidence>
<feature type="domain" description="AB hydrolase-1" evidence="2">
    <location>
        <begin position="56"/>
        <end position="297"/>
    </location>
</feature>
<dbReference type="PANTHER" id="PTHR43798">
    <property type="entry name" value="MONOACYLGLYCEROL LIPASE"/>
    <property type="match status" value="1"/>
</dbReference>
<dbReference type="InterPro" id="IPR000073">
    <property type="entry name" value="AB_hydrolase_1"/>
</dbReference>
<dbReference type="Proteomes" id="UP001378188">
    <property type="component" value="Unassembled WGS sequence"/>
</dbReference>
<dbReference type="GO" id="GO:0016787">
    <property type="term" value="F:hydrolase activity"/>
    <property type="evidence" value="ECO:0007669"/>
    <property type="project" value="UniProtKB-KW"/>
</dbReference>
<sequence length="334" mass="35260">MLVAVAATVLVVLGGLVGYTLARSQRLGDLHPPAGSFTRVDGLRMHYVEDGPADAPAVVLLHGASGNLNDPMLALGDPLSERLRVIAIDRPGHGWSQRAAGPEAALPSDQARYVIGVLDDLKVAKAVIVGHSWGGALALNLALEYPHRVAGLVLLAPAAYPWAGGINWYYTLATLPGFGRLFTDALVLPFGEMVVKPAVRSSFAPQTPPDDYVSKAGSALVLRPAEFRANAQDVAELVGFLIDQAPRYPEIAVPTVVITGDADKTVAPRLNAHRLAGDIPNARLVELDGVGHMPHYVAADTVVAEIERLAAETREPAAQADSSVAVESVRSLKR</sequence>
<dbReference type="InterPro" id="IPR029058">
    <property type="entry name" value="AB_hydrolase_fold"/>
</dbReference>
<keyword evidence="4" id="KW-1185">Reference proteome</keyword>
<dbReference type="Gene3D" id="3.40.50.1820">
    <property type="entry name" value="alpha/beta hydrolase"/>
    <property type="match status" value="1"/>
</dbReference>
<protein>
    <submittedName>
        <fullName evidence="3">Alpha/beta hydrolase</fullName>
    </submittedName>
</protein>
<gene>
    <name evidence="3" type="ORF">V3328_20210</name>
</gene>
<dbReference type="PRINTS" id="PR00111">
    <property type="entry name" value="ABHYDROLASE"/>
</dbReference>
<name>A0AAW9RY48_9HYPH</name>
<dbReference type="SUPFAM" id="SSF53474">
    <property type="entry name" value="alpha/beta-Hydrolases"/>
    <property type="match status" value="1"/>
</dbReference>
<dbReference type="InterPro" id="IPR000639">
    <property type="entry name" value="Epox_hydrolase-like"/>
</dbReference>
<evidence type="ECO:0000313" key="4">
    <source>
        <dbReference type="Proteomes" id="UP001378188"/>
    </source>
</evidence>
<evidence type="ECO:0000313" key="3">
    <source>
        <dbReference type="EMBL" id="MEJ8573823.1"/>
    </source>
</evidence>
<reference evidence="3 4" key="1">
    <citation type="submission" date="2024-02" db="EMBL/GenBank/DDBJ databases">
        <title>Genome analysis and characterization of Microbaculum marinisediminis sp. nov., isolated from marine sediment.</title>
        <authorList>
            <person name="Du Z.-J."/>
            <person name="Ye Y.-Q."/>
            <person name="Zhang Z.-R."/>
            <person name="Yuan S.-M."/>
            <person name="Zhang X.-Y."/>
        </authorList>
    </citation>
    <scope>NUCLEOTIDE SEQUENCE [LARGE SCALE GENOMIC DNA]</scope>
    <source>
        <strain evidence="3 4">SDUM1044001</strain>
    </source>
</reference>
<organism evidence="3 4">
    <name type="scientific">Microbaculum marinum</name>
    <dbReference type="NCBI Taxonomy" id="1764581"/>
    <lineage>
        <taxon>Bacteria</taxon>
        <taxon>Pseudomonadati</taxon>
        <taxon>Pseudomonadota</taxon>
        <taxon>Alphaproteobacteria</taxon>
        <taxon>Hyphomicrobiales</taxon>
        <taxon>Tepidamorphaceae</taxon>
        <taxon>Microbaculum</taxon>
    </lineage>
</organism>
<dbReference type="AlphaFoldDB" id="A0AAW9RY48"/>
<feature type="region of interest" description="Disordered" evidence="1">
    <location>
        <begin position="314"/>
        <end position="334"/>
    </location>
</feature>
<dbReference type="Pfam" id="PF00561">
    <property type="entry name" value="Abhydrolase_1"/>
    <property type="match status" value="1"/>
</dbReference>